<dbReference type="EMBL" id="JAOWRF010000107">
    <property type="protein sequence ID" value="MCV3213312.1"/>
    <property type="molecule type" value="Genomic_DNA"/>
</dbReference>
<feature type="domain" description="Xylose isomerase-like TIM barrel" evidence="1">
    <location>
        <begin position="46"/>
        <end position="284"/>
    </location>
</feature>
<gene>
    <name evidence="2" type="ORF">OGM63_07200</name>
</gene>
<protein>
    <submittedName>
        <fullName evidence="2">Sugar phosphate isomerase/epimerase</fullName>
    </submittedName>
</protein>
<evidence type="ECO:0000313" key="2">
    <source>
        <dbReference type="EMBL" id="MCV3213312.1"/>
    </source>
</evidence>
<keyword evidence="3" id="KW-1185">Reference proteome</keyword>
<dbReference type="RefSeq" id="WP_263744821.1">
    <property type="nucleotide sequence ID" value="NZ_JAOWRF010000107.1"/>
</dbReference>
<organism evidence="2 3">
    <name type="scientific">Plectonema radiosum NIES-515</name>
    <dbReference type="NCBI Taxonomy" id="2986073"/>
    <lineage>
        <taxon>Bacteria</taxon>
        <taxon>Bacillati</taxon>
        <taxon>Cyanobacteriota</taxon>
        <taxon>Cyanophyceae</taxon>
        <taxon>Oscillatoriophycideae</taxon>
        <taxon>Oscillatoriales</taxon>
        <taxon>Microcoleaceae</taxon>
        <taxon>Plectonema</taxon>
    </lineage>
</organism>
<evidence type="ECO:0000259" key="1">
    <source>
        <dbReference type="Pfam" id="PF01261"/>
    </source>
</evidence>
<dbReference type="InterPro" id="IPR036237">
    <property type="entry name" value="Xyl_isomerase-like_sf"/>
</dbReference>
<keyword evidence="2" id="KW-0413">Isomerase</keyword>
<dbReference type="Gene3D" id="3.20.20.150">
    <property type="entry name" value="Divalent-metal-dependent TIM barrel enzymes"/>
    <property type="match status" value="1"/>
</dbReference>
<dbReference type="PANTHER" id="PTHR12110:SF53">
    <property type="entry name" value="BLR5974 PROTEIN"/>
    <property type="match status" value="1"/>
</dbReference>
<dbReference type="InterPro" id="IPR050312">
    <property type="entry name" value="IolE/XylAMocC-like"/>
</dbReference>
<name>A0ABT3AW03_9CYAN</name>
<proteinExistence type="predicted"/>
<dbReference type="SUPFAM" id="SSF51658">
    <property type="entry name" value="Xylose isomerase-like"/>
    <property type="match status" value="1"/>
</dbReference>
<dbReference type="PANTHER" id="PTHR12110">
    <property type="entry name" value="HYDROXYPYRUVATE ISOMERASE"/>
    <property type="match status" value="1"/>
</dbReference>
<dbReference type="Proteomes" id="UP001526143">
    <property type="component" value="Unassembled WGS sequence"/>
</dbReference>
<comment type="caution">
    <text evidence="2">The sequence shown here is derived from an EMBL/GenBank/DDBJ whole genome shotgun (WGS) entry which is preliminary data.</text>
</comment>
<dbReference type="InterPro" id="IPR013022">
    <property type="entry name" value="Xyl_isomerase-like_TIM-brl"/>
</dbReference>
<sequence>MKTTVDTKIHFQNNMQQATVKHPQIGSAAWGWRELEVPEYFRCVTHLGLKLVEVNAHSQTPKHLLNTFSEEAVEKVAHWAEEADVKIVCLAADNDFTLINESDLEAEIEKVRRFVDMAERLGTKLIRIFSGGDKVEYVPPEMFTQLHYAFNCVGDYAEDRGIELAIENHGGVTATGQRMLHLMEGIKSPAVGVNYDPANFLMAGGDPLMALRKILPWVKYTHWKDVRWENGKAEYCALGEGEMVCQPIVKELLKANYEGYWVIEYEESEDVQRGTQDSVTYLKQVFQEVT</sequence>
<dbReference type="Pfam" id="PF01261">
    <property type="entry name" value="AP_endonuc_2"/>
    <property type="match status" value="1"/>
</dbReference>
<reference evidence="2 3" key="1">
    <citation type="submission" date="2022-10" db="EMBL/GenBank/DDBJ databases">
        <title>Identification of biosynthetic pathway for the production of the potent trypsin inhibitor radiosumin.</title>
        <authorList>
            <person name="Fewer D.P."/>
            <person name="Delbaje E."/>
            <person name="Ouyang X."/>
            <person name="Agostino P.D."/>
            <person name="Wahlsten M."/>
            <person name="Jokela J."/>
            <person name="Permi P."/>
            <person name="Haapaniemi E."/>
            <person name="Koistinen H."/>
        </authorList>
    </citation>
    <scope>NUCLEOTIDE SEQUENCE [LARGE SCALE GENOMIC DNA]</scope>
    <source>
        <strain evidence="2 3">NIES-515</strain>
    </source>
</reference>
<evidence type="ECO:0000313" key="3">
    <source>
        <dbReference type="Proteomes" id="UP001526143"/>
    </source>
</evidence>
<accession>A0ABT3AW03</accession>
<dbReference type="GO" id="GO:0016853">
    <property type="term" value="F:isomerase activity"/>
    <property type="evidence" value="ECO:0007669"/>
    <property type="project" value="UniProtKB-KW"/>
</dbReference>